<comment type="caution">
    <text evidence="2">The sequence shown here is derived from an EMBL/GenBank/DDBJ whole genome shotgun (WGS) entry which is preliminary data.</text>
</comment>
<dbReference type="RefSeq" id="XP_026606501.1">
    <property type="nucleotide sequence ID" value="XM_026745635.1"/>
</dbReference>
<reference evidence="2 3" key="1">
    <citation type="journal article" date="2018" name="IMA Fungus">
        <title>IMA Genome-F 9: Draft genome sequence of Annulohypoxylon stygium, Aspergillus mulundensis, Berkeleyomyces basicola (syn. Thielaviopsis basicola), Ceratocystis smalleyi, two Cercospora beticola strains, Coleophoma cylindrospora, Fusarium fracticaudum, Phialophora cf. hyalina, and Morchella septimelata.</title>
        <authorList>
            <person name="Wingfield B.D."/>
            <person name="Bills G.F."/>
            <person name="Dong Y."/>
            <person name="Huang W."/>
            <person name="Nel W.J."/>
            <person name="Swalarsk-Parry B.S."/>
            <person name="Vaghefi N."/>
            <person name="Wilken P.M."/>
            <person name="An Z."/>
            <person name="de Beer Z.W."/>
            <person name="De Vos L."/>
            <person name="Chen L."/>
            <person name="Duong T.A."/>
            <person name="Gao Y."/>
            <person name="Hammerbacher A."/>
            <person name="Kikkert J.R."/>
            <person name="Li Y."/>
            <person name="Li H."/>
            <person name="Li K."/>
            <person name="Li Q."/>
            <person name="Liu X."/>
            <person name="Ma X."/>
            <person name="Naidoo K."/>
            <person name="Pethybridge S.J."/>
            <person name="Sun J."/>
            <person name="Steenkamp E.T."/>
            <person name="van der Nest M.A."/>
            <person name="van Wyk S."/>
            <person name="Wingfield M.J."/>
            <person name="Xiong C."/>
            <person name="Yue Q."/>
            <person name="Zhang X."/>
        </authorList>
    </citation>
    <scope>NUCLEOTIDE SEQUENCE [LARGE SCALE GENOMIC DNA]</scope>
    <source>
        <strain evidence="2 3">DSM 5745</strain>
    </source>
</reference>
<evidence type="ECO:0000313" key="3">
    <source>
        <dbReference type="Proteomes" id="UP000256690"/>
    </source>
</evidence>
<keyword evidence="1" id="KW-0732">Signal</keyword>
<accession>A0A3D8SKX7</accession>
<feature type="signal peptide" evidence="1">
    <location>
        <begin position="1"/>
        <end position="21"/>
    </location>
</feature>
<keyword evidence="3" id="KW-1185">Reference proteome</keyword>
<dbReference type="GeneID" id="38113989"/>
<dbReference type="AlphaFoldDB" id="A0A3D8SKX7"/>
<evidence type="ECO:0000313" key="2">
    <source>
        <dbReference type="EMBL" id="RDW86977.1"/>
    </source>
</evidence>
<sequence length="251" mass="27005">MCDAFLARLMLPLLLQSLSSGTLTLPSGASAQIDEVDREDLTRLLQPQDRRNLRMLVPSSPKLHLRMPMSMLEVPHHQPILAPMEAPVYPSSIVSVNGIIVSDTSSVNHLNAAPQESPHINGNAIADITPTGAADEMASTLDLASEFSNVTITANNHPALVNGHSPVPRQVGPYEIGPYISQVPEAAGHTFTHPERQTIADLINHLLALRRRTFSPSNESTSEVSSIVAEPDLNGRVTFSENYGSGGSGLW</sequence>
<dbReference type="EMBL" id="PVWQ01000003">
    <property type="protein sequence ID" value="RDW86977.1"/>
    <property type="molecule type" value="Genomic_DNA"/>
</dbReference>
<gene>
    <name evidence="2" type="ORF">DSM5745_03619</name>
</gene>
<protein>
    <submittedName>
        <fullName evidence="2">Uncharacterized protein</fullName>
    </submittedName>
</protein>
<organism evidence="2 3">
    <name type="scientific">Aspergillus mulundensis</name>
    <dbReference type="NCBI Taxonomy" id="1810919"/>
    <lineage>
        <taxon>Eukaryota</taxon>
        <taxon>Fungi</taxon>
        <taxon>Dikarya</taxon>
        <taxon>Ascomycota</taxon>
        <taxon>Pezizomycotina</taxon>
        <taxon>Eurotiomycetes</taxon>
        <taxon>Eurotiomycetidae</taxon>
        <taxon>Eurotiales</taxon>
        <taxon>Aspergillaceae</taxon>
        <taxon>Aspergillus</taxon>
        <taxon>Aspergillus subgen. Nidulantes</taxon>
    </lineage>
</organism>
<dbReference type="Proteomes" id="UP000256690">
    <property type="component" value="Unassembled WGS sequence"/>
</dbReference>
<proteinExistence type="predicted"/>
<name>A0A3D8SKX7_9EURO</name>
<evidence type="ECO:0000256" key="1">
    <source>
        <dbReference type="SAM" id="SignalP"/>
    </source>
</evidence>
<feature type="chain" id="PRO_5017644991" evidence="1">
    <location>
        <begin position="22"/>
        <end position="251"/>
    </location>
</feature>